<reference evidence="2 3" key="1">
    <citation type="submission" date="2019-04" db="EMBL/GenBank/DDBJ databases">
        <title>Friends and foes A comparative genomics studyof 23 Aspergillus species from section Flavi.</title>
        <authorList>
            <consortium name="DOE Joint Genome Institute"/>
            <person name="Kjaerbolling I."/>
            <person name="Vesth T."/>
            <person name="Frisvad J.C."/>
            <person name="Nybo J.L."/>
            <person name="Theobald S."/>
            <person name="Kildgaard S."/>
            <person name="Isbrandt T."/>
            <person name="Kuo A."/>
            <person name="Sato A."/>
            <person name="Lyhne E.K."/>
            <person name="Kogle M.E."/>
            <person name="Wiebenga A."/>
            <person name="Kun R.S."/>
            <person name="Lubbers R.J."/>
            <person name="Makela M.R."/>
            <person name="Barry K."/>
            <person name="Chovatia M."/>
            <person name="Clum A."/>
            <person name="Daum C."/>
            <person name="Haridas S."/>
            <person name="He G."/>
            <person name="LaButti K."/>
            <person name="Lipzen A."/>
            <person name="Mondo S."/>
            <person name="Riley R."/>
            <person name="Salamov A."/>
            <person name="Simmons B.A."/>
            <person name="Magnuson J.K."/>
            <person name="Henrissat B."/>
            <person name="Mortensen U.H."/>
            <person name="Larsen T.O."/>
            <person name="Devries R.P."/>
            <person name="Grigoriev I.V."/>
            <person name="Machida M."/>
            <person name="Baker S.E."/>
            <person name="Andersen M.R."/>
        </authorList>
    </citation>
    <scope>NUCLEOTIDE SEQUENCE [LARGE SCALE GENOMIC DNA]</scope>
    <source>
        <strain evidence="2 3">IBT 29228</strain>
    </source>
</reference>
<sequence>MIEMHGGKDAVVQAIWQSNPTEIKALQGKEVTTEKLDRIRAIQDQFENWPRESGYLDYVTDDRSPIYWRPYVGQASDASIRIHQHLTAAEKKKRTTLHYYIVSEGGKFRAMNYIRLWSLPSELVADQNAKQPSLLLNNVLEAVMCFAFPSLRPSDLEFHLGKACYATTGLNVLPPFLQGVSLDIPTRTSYINKCLDSEDEEIRRWPIERKKQRDVSRSISNNRRAAYQGYRRQSHYWKALEQAIQKTKNCDNFTWRQHSQGPCATSFNNLLQLVEDLPDRPLVRPFGSFAALIGVILDPCPVSRTENRGNLDENITAIPSALTQANFTALNSLIWSHDLRQCYQSGSNSNRFASSSRDEGLRMFHKSFIEASSLNVILLAGRMAEAMALPAEAAGYQTTLHLRGCSFRSFLEVDKKKSEIKRIYIRLTSSLALTSRCDNWEEAKEHAEVFRFAATITKTANIHGFTIATRLVGKEIILRYWSEKTNLLRPMTIDSISPSMREWFALRGITTNEGIRQFERLGGSLAKGAFLLLCTLPRRKWGKRKQQYLKQDISKSAGKRVFSEDTIQRARELLTQLTGANPVVSYAEGSNMPKVPATSPLSVSEQDKGTIHQGDTSSSERHNDTTYQGDAFSSEDLDELFQDCKDCGQYSEELSLSNSDFHSNAPEPSYKLAEREDDERNVLLRGKFFKGHVYKKLGNHYQIWALKNMLTVRFSYQDVDLGEGFILKVVISPPGTRHPHIYATQANYDDPASRIAVEIKGIQNNGERFSRYVQQPEDGWKEPMRLNTVFDWFSGATLEQIAAKNQPRRYIYISQNDYLKSPVGKLSKSFRGFY</sequence>
<dbReference type="EMBL" id="ML736173">
    <property type="protein sequence ID" value="KAE8381157.1"/>
    <property type="molecule type" value="Genomic_DNA"/>
</dbReference>
<keyword evidence="3" id="KW-1185">Reference proteome</keyword>
<organism evidence="2 3">
    <name type="scientific">Aspergillus bertholletiae</name>
    <dbReference type="NCBI Taxonomy" id="1226010"/>
    <lineage>
        <taxon>Eukaryota</taxon>
        <taxon>Fungi</taxon>
        <taxon>Dikarya</taxon>
        <taxon>Ascomycota</taxon>
        <taxon>Pezizomycotina</taxon>
        <taxon>Eurotiomycetes</taxon>
        <taxon>Eurotiomycetidae</taxon>
        <taxon>Eurotiales</taxon>
        <taxon>Aspergillaceae</taxon>
        <taxon>Aspergillus</taxon>
        <taxon>Aspergillus subgen. Circumdati</taxon>
    </lineage>
</organism>
<protein>
    <recommendedName>
        <fullName evidence="4">GIY-YIG domain-containing protein</fullName>
    </recommendedName>
</protein>
<evidence type="ECO:0008006" key="4">
    <source>
        <dbReference type="Google" id="ProtNLM"/>
    </source>
</evidence>
<accession>A0A5N7BHU2</accession>
<evidence type="ECO:0000256" key="1">
    <source>
        <dbReference type="SAM" id="MobiDB-lite"/>
    </source>
</evidence>
<dbReference type="OrthoDB" id="4457578at2759"/>
<gene>
    <name evidence="2" type="ORF">BDV26DRAFT_289654</name>
</gene>
<feature type="region of interest" description="Disordered" evidence="1">
    <location>
        <begin position="585"/>
        <end position="630"/>
    </location>
</feature>
<proteinExistence type="predicted"/>
<dbReference type="AlphaFoldDB" id="A0A5N7BHU2"/>
<dbReference type="Proteomes" id="UP000326198">
    <property type="component" value="Unassembled WGS sequence"/>
</dbReference>
<evidence type="ECO:0000313" key="2">
    <source>
        <dbReference type="EMBL" id="KAE8381157.1"/>
    </source>
</evidence>
<name>A0A5N7BHU2_9EURO</name>
<evidence type="ECO:0000313" key="3">
    <source>
        <dbReference type="Proteomes" id="UP000326198"/>
    </source>
</evidence>